<sequence length="386" mass="39945">MADSNVSISFGADVSGFLGGVARVSAALQQLPSVANTSHQEIARASLVAINGEIAAERAGLSQKEALYRELTKLKIMSGGERVAATQAALDSEYAAERALLQKELQIDNLRLPQRQAVLSRMMLLDQQYAANSQRLMLQSVQQIVGPWNHMIDAMSSSMSSSLAGMITGAKNLQQAMRAVTTALVNQFVKMGVDIVADWAKKQLAMAVLSIAAEGQKTAAASAGAAARSGISAGEAAAGQATIFSSVLRSIIASASETFAGVFGFLSPIMGPAAAGPAAAAQGAVMSVAAFDIGAWSIPHDQLAMVHQNELVMPAAEASAFRSMLSSQAGGGGAPQGGASSVHLNVSALDASSVKNWLGANSRQIMKAMDQAVRKGDHLGLRRLAR</sequence>
<dbReference type="OrthoDB" id="8443378at2"/>
<dbReference type="AlphaFoldDB" id="A0A6N8DLU8"/>
<reference evidence="1 2" key="1">
    <citation type="submission" date="2019-11" db="EMBL/GenBank/DDBJ databases">
        <title>Whole-genome sequence of a Rhodoblastus acidophilus DSM 142.</title>
        <authorList>
            <person name="Kyndt J.A."/>
            <person name="Meyer T.E."/>
        </authorList>
    </citation>
    <scope>NUCLEOTIDE SEQUENCE [LARGE SCALE GENOMIC DNA]</scope>
    <source>
        <strain evidence="1 2">DSM 142</strain>
    </source>
</reference>
<dbReference type="EMBL" id="WNKS01000007">
    <property type="protein sequence ID" value="MTV31318.1"/>
    <property type="molecule type" value="Genomic_DNA"/>
</dbReference>
<evidence type="ECO:0008006" key="3">
    <source>
        <dbReference type="Google" id="ProtNLM"/>
    </source>
</evidence>
<organism evidence="1 2">
    <name type="scientific">Rhodoblastus acidophilus</name>
    <name type="common">Rhodopseudomonas acidophila</name>
    <dbReference type="NCBI Taxonomy" id="1074"/>
    <lineage>
        <taxon>Bacteria</taxon>
        <taxon>Pseudomonadati</taxon>
        <taxon>Pseudomonadota</taxon>
        <taxon>Alphaproteobacteria</taxon>
        <taxon>Hyphomicrobiales</taxon>
        <taxon>Rhodoblastaceae</taxon>
        <taxon>Rhodoblastus</taxon>
    </lineage>
</organism>
<gene>
    <name evidence="1" type="ORF">GJ654_09965</name>
</gene>
<protein>
    <recommendedName>
        <fullName evidence="3">Phage tail tape measure protein</fullName>
    </recommendedName>
</protein>
<dbReference type="RefSeq" id="WP_155446007.1">
    <property type="nucleotide sequence ID" value="NZ_JAOQNR010000010.1"/>
</dbReference>
<name>A0A6N8DLU8_RHOAC</name>
<proteinExistence type="predicted"/>
<comment type="caution">
    <text evidence="1">The sequence shown here is derived from an EMBL/GenBank/DDBJ whole genome shotgun (WGS) entry which is preliminary data.</text>
</comment>
<accession>A0A6N8DLU8</accession>
<dbReference type="Proteomes" id="UP000439113">
    <property type="component" value="Unassembled WGS sequence"/>
</dbReference>
<evidence type="ECO:0000313" key="2">
    <source>
        <dbReference type="Proteomes" id="UP000439113"/>
    </source>
</evidence>
<evidence type="ECO:0000313" key="1">
    <source>
        <dbReference type="EMBL" id="MTV31318.1"/>
    </source>
</evidence>